<dbReference type="EMBL" id="AUZX01012295">
    <property type="protein sequence ID" value="EQD39772.1"/>
    <property type="molecule type" value="Genomic_DNA"/>
</dbReference>
<organism evidence="1">
    <name type="scientific">mine drainage metagenome</name>
    <dbReference type="NCBI Taxonomy" id="410659"/>
    <lineage>
        <taxon>unclassified sequences</taxon>
        <taxon>metagenomes</taxon>
        <taxon>ecological metagenomes</taxon>
    </lineage>
</organism>
<evidence type="ECO:0008006" key="2">
    <source>
        <dbReference type="Google" id="ProtNLM"/>
    </source>
</evidence>
<reference evidence="1" key="1">
    <citation type="submission" date="2013-08" db="EMBL/GenBank/DDBJ databases">
        <authorList>
            <person name="Mendez C."/>
            <person name="Richter M."/>
            <person name="Ferrer M."/>
            <person name="Sanchez J."/>
        </authorList>
    </citation>
    <scope>NUCLEOTIDE SEQUENCE</scope>
</reference>
<feature type="non-terminal residue" evidence="1">
    <location>
        <position position="149"/>
    </location>
</feature>
<gene>
    <name evidence="1" type="ORF">B1A_16737</name>
</gene>
<protein>
    <recommendedName>
        <fullName evidence="2">DUF3598 domain-containing protein</fullName>
    </recommendedName>
</protein>
<dbReference type="AlphaFoldDB" id="T0Z6I7"/>
<accession>T0Z6I7</accession>
<comment type="caution">
    <text evidence="1">The sequence shown here is derived from an EMBL/GenBank/DDBJ whole genome shotgun (WGS) entry which is preliminary data.</text>
</comment>
<evidence type="ECO:0000313" key="1">
    <source>
        <dbReference type="EMBL" id="EQD39772.1"/>
    </source>
</evidence>
<proteinExistence type="predicted"/>
<name>T0Z6I7_9ZZZZ</name>
<reference evidence="1" key="2">
    <citation type="journal article" date="2014" name="ISME J.">
        <title>Microbial stratification in low pH oxic and suboxic macroscopic growths along an acid mine drainage.</title>
        <authorList>
            <person name="Mendez-Garcia C."/>
            <person name="Mesa V."/>
            <person name="Sprenger R.R."/>
            <person name="Richter M."/>
            <person name="Diez M.S."/>
            <person name="Solano J."/>
            <person name="Bargiela R."/>
            <person name="Golyshina O.V."/>
            <person name="Manteca A."/>
            <person name="Ramos J.L."/>
            <person name="Gallego J.R."/>
            <person name="Llorente I."/>
            <person name="Martins Dos Santos V.A."/>
            <person name="Jensen O.N."/>
            <person name="Pelaez A.I."/>
            <person name="Sanchez J."/>
            <person name="Ferrer M."/>
        </authorList>
    </citation>
    <scope>NUCLEOTIDE SEQUENCE</scope>
</reference>
<sequence length="149" mass="16678">MLMTHTYLFEPGIWRGTGTFWREDGEPLLAECRTEVAHQGDCWLTCTTLKVLGAPPVEFLTACQIEPPGRKGACLKWTSENATLGKLQGTYSVLESSIVSVYRCSASGYHGAEHYGRIDAEHYRAAGVLLLEERRLSSWELLLTRERAT</sequence>